<protein>
    <recommendedName>
        <fullName evidence="6">ABC transporter domain-containing protein</fullName>
    </recommendedName>
</protein>
<dbReference type="Gene3D" id="3.40.50.300">
    <property type="entry name" value="P-loop containing nucleotide triphosphate hydrolases"/>
    <property type="match status" value="1"/>
</dbReference>
<dbReference type="InterPro" id="IPR003439">
    <property type="entry name" value="ABC_transporter-like_ATP-bd"/>
</dbReference>
<sequence length="235" mass="25788">MSYLEIENLSAFYGKAQALTDISITVQPGEIVAVVGPNGAGKSTLLDSIMGLVKIDGDIRLRGHSLVGRTPSEIVRHGVGYAPERFNLFPYMSVRDNLMVGAFTARDDIQSNLSMVHSLFPRLEEREGQETSTQSGGERQMVSFGRALMTSPELLLVDEPTIGLAPKICHEIAEVLRKLNKEYGLTVVITEQNANFALSLASRIYVLESGRMQTSGTADELRNDKRLLEAYFGGH</sequence>
<evidence type="ECO:0000256" key="2">
    <source>
        <dbReference type="ARBA" id="ARBA00022448"/>
    </source>
</evidence>
<keyword evidence="2" id="KW-0813">Transport</keyword>
<comment type="caution">
    <text evidence="7">The sequence shown here is derived from an EMBL/GenBank/DDBJ whole genome shotgun (WGS) entry which is preliminary data.</text>
</comment>
<evidence type="ECO:0000256" key="1">
    <source>
        <dbReference type="ARBA" id="ARBA00005417"/>
    </source>
</evidence>
<dbReference type="RefSeq" id="WP_068340283.1">
    <property type="nucleotide sequence ID" value="NZ_JAIUZS010000002.1"/>
</dbReference>
<evidence type="ECO:0000256" key="4">
    <source>
        <dbReference type="ARBA" id="ARBA00022840"/>
    </source>
</evidence>
<keyword evidence="4" id="KW-0067">ATP-binding</keyword>
<gene>
    <name evidence="7" type="ORF">AVO44_18265</name>
</gene>
<dbReference type="EMBL" id="LQBP01000012">
    <property type="protein sequence ID" value="KUJ77155.1"/>
    <property type="molecule type" value="Genomic_DNA"/>
</dbReference>
<evidence type="ECO:0000256" key="3">
    <source>
        <dbReference type="ARBA" id="ARBA00022741"/>
    </source>
</evidence>
<dbReference type="SMART" id="SM00382">
    <property type="entry name" value="AAA"/>
    <property type="match status" value="1"/>
</dbReference>
<dbReference type="GO" id="GO:0016887">
    <property type="term" value="F:ATP hydrolysis activity"/>
    <property type="evidence" value="ECO:0007669"/>
    <property type="project" value="InterPro"/>
</dbReference>
<comment type="similarity">
    <text evidence="1">Belongs to the ABC transporter superfamily.</text>
</comment>
<dbReference type="InterPro" id="IPR003593">
    <property type="entry name" value="AAA+_ATPase"/>
</dbReference>
<dbReference type="GO" id="GO:0015658">
    <property type="term" value="F:branched-chain amino acid transmembrane transporter activity"/>
    <property type="evidence" value="ECO:0007669"/>
    <property type="project" value="TreeGrafter"/>
</dbReference>
<evidence type="ECO:0000313" key="8">
    <source>
        <dbReference type="Proteomes" id="UP000053690"/>
    </source>
</evidence>
<dbReference type="InterPro" id="IPR052156">
    <property type="entry name" value="BCAA_Transport_ATP-bd_LivF"/>
</dbReference>
<dbReference type="PANTHER" id="PTHR43820:SF4">
    <property type="entry name" value="HIGH-AFFINITY BRANCHED-CHAIN AMINO ACID TRANSPORT ATP-BINDING PROTEIN LIVF"/>
    <property type="match status" value="1"/>
</dbReference>
<dbReference type="CDD" id="cd03224">
    <property type="entry name" value="ABC_TM1139_LivF_branched"/>
    <property type="match status" value="1"/>
</dbReference>
<evidence type="ECO:0000259" key="6">
    <source>
        <dbReference type="PROSITE" id="PS50893"/>
    </source>
</evidence>
<dbReference type="STRING" id="1685378.AVO44_18265"/>
<dbReference type="Proteomes" id="UP000053690">
    <property type="component" value="Unassembled WGS sequence"/>
</dbReference>
<feature type="domain" description="ABC transporter" evidence="6">
    <location>
        <begin position="4"/>
        <end position="234"/>
    </location>
</feature>
<reference evidence="8" key="1">
    <citation type="submission" date="2015-12" db="EMBL/GenBank/DDBJ databases">
        <authorList>
            <person name="Zhang G."/>
            <person name="Stingl U."/>
        </authorList>
    </citation>
    <scope>NUCLEOTIDE SEQUENCE [LARGE SCALE GENOMIC DNA]</scope>
    <source>
        <strain evidence="8">ZGT108</strain>
    </source>
</reference>
<proteinExistence type="inferred from homology"/>
<dbReference type="GO" id="GO:0005524">
    <property type="term" value="F:ATP binding"/>
    <property type="evidence" value="ECO:0007669"/>
    <property type="project" value="UniProtKB-KW"/>
</dbReference>
<keyword evidence="5" id="KW-0029">Amino-acid transport</keyword>
<dbReference type="AlphaFoldDB" id="A0A0X3TN05"/>
<keyword evidence="3" id="KW-0547">Nucleotide-binding</keyword>
<keyword evidence="8" id="KW-1185">Reference proteome</keyword>
<dbReference type="PROSITE" id="PS50893">
    <property type="entry name" value="ABC_TRANSPORTER_2"/>
    <property type="match status" value="1"/>
</dbReference>
<dbReference type="InterPro" id="IPR027417">
    <property type="entry name" value="P-loop_NTPase"/>
</dbReference>
<dbReference type="SUPFAM" id="SSF52540">
    <property type="entry name" value="P-loop containing nucleoside triphosphate hydrolases"/>
    <property type="match status" value="1"/>
</dbReference>
<name>A0A0X3TN05_9RHOB</name>
<evidence type="ECO:0000256" key="5">
    <source>
        <dbReference type="ARBA" id="ARBA00022970"/>
    </source>
</evidence>
<dbReference type="PANTHER" id="PTHR43820">
    <property type="entry name" value="HIGH-AFFINITY BRANCHED-CHAIN AMINO ACID TRANSPORT ATP-BINDING PROTEIN LIVF"/>
    <property type="match status" value="1"/>
</dbReference>
<dbReference type="OrthoDB" id="9806149at2"/>
<dbReference type="Pfam" id="PF00005">
    <property type="entry name" value="ABC_tran"/>
    <property type="match status" value="1"/>
</dbReference>
<evidence type="ECO:0000313" key="7">
    <source>
        <dbReference type="EMBL" id="KUJ77155.1"/>
    </source>
</evidence>
<organism evidence="7 8">
    <name type="scientific">Ruegeria profundi</name>
    <dbReference type="NCBI Taxonomy" id="1685378"/>
    <lineage>
        <taxon>Bacteria</taxon>
        <taxon>Pseudomonadati</taxon>
        <taxon>Pseudomonadota</taxon>
        <taxon>Alphaproteobacteria</taxon>
        <taxon>Rhodobacterales</taxon>
        <taxon>Roseobacteraceae</taxon>
        <taxon>Ruegeria</taxon>
    </lineage>
</organism>
<dbReference type="GO" id="GO:0015807">
    <property type="term" value="P:L-amino acid transport"/>
    <property type="evidence" value="ECO:0007669"/>
    <property type="project" value="TreeGrafter"/>
</dbReference>
<accession>A0A0X3TN05</accession>